<organism evidence="3 4">
    <name type="scientific">Lactuca virosa</name>
    <dbReference type="NCBI Taxonomy" id="75947"/>
    <lineage>
        <taxon>Eukaryota</taxon>
        <taxon>Viridiplantae</taxon>
        <taxon>Streptophyta</taxon>
        <taxon>Embryophyta</taxon>
        <taxon>Tracheophyta</taxon>
        <taxon>Spermatophyta</taxon>
        <taxon>Magnoliopsida</taxon>
        <taxon>eudicotyledons</taxon>
        <taxon>Gunneridae</taxon>
        <taxon>Pentapetalae</taxon>
        <taxon>asterids</taxon>
        <taxon>campanulids</taxon>
        <taxon>Asterales</taxon>
        <taxon>Asteraceae</taxon>
        <taxon>Cichorioideae</taxon>
        <taxon>Cichorieae</taxon>
        <taxon>Lactucinae</taxon>
        <taxon>Lactuca</taxon>
    </lineage>
</organism>
<dbReference type="InterPro" id="IPR013187">
    <property type="entry name" value="F-box-assoc_dom_typ3"/>
</dbReference>
<gene>
    <name evidence="3" type="ORF">LVIROSA_LOCUS11212</name>
</gene>
<dbReference type="NCBIfam" id="TIGR01640">
    <property type="entry name" value="F_box_assoc_1"/>
    <property type="match status" value="1"/>
</dbReference>
<evidence type="ECO:0000313" key="3">
    <source>
        <dbReference type="EMBL" id="CAH1423963.1"/>
    </source>
</evidence>
<evidence type="ECO:0000256" key="1">
    <source>
        <dbReference type="SAM" id="MobiDB-lite"/>
    </source>
</evidence>
<dbReference type="PANTHER" id="PTHR31672:SF13">
    <property type="entry name" value="F-BOX PROTEIN CPR30-LIKE"/>
    <property type="match status" value="1"/>
</dbReference>
<dbReference type="PANTHER" id="PTHR31672">
    <property type="entry name" value="BNACNNG10540D PROTEIN"/>
    <property type="match status" value="1"/>
</dbReference>
<name>A0AAU9MH49_9ASTR</name>
<dbReference type="Pfam" id="PF08268">
    <property type="entry name" value="FBA_3"/>
    <property type="match status" value="1"/>
</dbReference>
<feature type="compositionally biased region" description="Polar residues" evidence="1">
    <location>
        <begin position="22"/>
        <end position="33"/>
    </location>
</feature>
<evidence type="ECO:0000313" key="4">
    <source>
        <dbReference type="Proteomes" id="UP001157418"/>
    </source>
</evidence>
<proteinExistence type="predicted"/>
<dbReference type="InterPro" id="IPR050796">
    <property type="entry name" value="SCF_F-box_component"/>
</dbReference>
<keyword evidence="4" id="KW-1185">Reference proteome</keyword>
<feature type="region of interest" description="Disordered" evidence="1">
    <location>
        <begin position="20"/>
        <end position="44"/>
    </location>
</feature>
<sequence length="370" mass="42269">MLNLCNTLFFSEKDLSLDQKNSRLSSPATTSPNDYGESPRRHSCSPDIKLTRFYKLPVNTQFESSSYTVIGSVNGLICFYYKSYNDDYLIHIWNPSLSAVLTLPPYSLSTRISKKIYLRFGFDPKTDDYKVVKFTSLFQPCNEVAKGEVYSMRKGSWELISQRLPPHVISNQNKVDVDDIDSYLHWLFYIDKEMKARTIVAFDLGAETFCEIPLPDSILDYTHWYNVVGVLSGKLCVISRGKGGKCEVWVMEEYRVAASWVKRHVFSHLSGGIIPYGITLHNEFLLKVDGGFCLYDPISAKNKTFEIKGRIHITEIVEYIDSLVWVAPAEHALSKGHLSVSNWKRYRLLKGLQKATKGISQFLFCEGISR</sequence>
<dbReference type="EMBL" id="CAKMRJ010001220">
    <property type="protein sequence ID" value="CAH1423963.1"/>
    <property type="molecule type" value="Genomic_DNA"/>
</dbReference>
<dbReference type="InterPro" id="IPR017451">
    <property type="entry name" value="F-box-assoc_interact_dom"/>
</dbReference>
<dbReference type="Proteomes" id="UP001157418">
    <property type="component" value="Unassembled WGS sequence"/>
</dbReference>
<dbReference type="AlphaFoldDB" id="A0AAU9MH49"/>
<feature type="domain" description="F-box associated beta-propeller type 3" evidence="2">
    <location>
        <begin position="59"/>
        <end position="265"/>
    </location>
</feature>
<evidence type="ECO:0000259" key="2">
    <source>
        <dbReference type="Pfam" id="PF08268"/>
    </source>
</evidence>
<accession>A0AAU9MH49</accession>
<reference evidence="3 4" key="1">
    <citation type="submission" date="2022-01" db="EMBL/GenBank/DDBJ databases">
        <authorList>
            <person name="Xiong W."/>
            <person name="Schranz E."/>
        </authorList>
    </citation>
    <scope>NUCLEOTIDE SEQUENCE [LARGE SCALE GENOMIC DNA]</scope>
</reference>
<comment type="caution">
    <text evidence="3">The sequence shown here is derived from an EMBL/GenBank/DDBJ whole genome shotgun (WGS) entry which is preliminary data.</text>
</comment>
<protein>
    <recommendedName>
        <fullName evidence="2">F-box associated beta-propeller type 3 domain-containing protein</fullName>
    </recommendedName>
</protein>